<protein>
    <submittedName>
        <fullName evidence="4">Thiol-disulfide isomerase/thioredoxin</fullName>
    </submittedName>
</protein>
<dbReference type="GO" id="GO:0016209">
    <property type="term" value="F:antioxidant activity"/>
    <property type="evidence" value="ECO:0007669"/>
    <property type="project" value="InterPro"/>
</dbReference>
<dbReference type="InterPro" id="IPR013766">
    <property type="entry name" value="Thioredoxin_domain"/>
</dbReference>
<organism evidence="4 5">
    <name type="scientific">Catenibacillus scindens</name>
    <dbReference type="NCBI Taxonomy" id="673271"/>
    <lineage>
        <taxon>Bacteria</taxon>
        <taxon>Bacillati</taxon>
        <taxon>Bacillota</taxon>
        <taxon>Clostridia</taxon>
        <taxon>Lachnospirales</taxon>
        <taxon>Lachnospiraceae</taxon>
        <taxon>Catenibacillus</taxon>
    </lineage>
</organism>
<dbReference type="RefSeq" id="WP_243164820.1">
    <property type="nucleotide sequence ID" value="NZ_CAWVEG010000049.1"/>
</dbReference>
<evidence type="ECO:0000256" key="2">
    <source>
        <dbReference type="SAM" id="SignalP"/>
    </source>
</evidence>
<dbReference type="CDD" id="cd02966">
    <property type="entry name" value="TlpA_like_family"/>
    <property type="match status" value="1"/>
</dbReference>
<dbReference type="Proteomes" id="UP000543642">
    <property type="component" value="Unassembled WGS sequence"/>
</dbReference>
<keyword evidence="2" id="KW-0732">Signal</keyword>
<feature type="domain" description="Thioredoxin" evidence="3">
    <location>
        <begin position="70"/>
        <end position="207"/>
    </location>
</feature>
<name>A0A7W8HCT2_9FIRM</name>
<dbReference type="AlphaFoldDB" id="A0A7W8HCT2"/>
<comment type="caution">
    <text evidence="4">The sequence shown here is derived from an EMBL/GenBank/DDBJ whole genome shotgun (WGS) entry which is preliminary data.</text>
</comment>
<dbReference type="PANTHER" id="PTHR42852:SF17">
    <property type="entry name" value="THIOREDOXIN-LIKE PROTEIN HI_1115"/>
    <property type="match status" value="1"/>
</dbReference>
<dbReference type="GO" id="GO:0016853">
    <property type="term" value="F:isomerase activity"/>
    <property type="evidence" value="ECO:0007669"/>
    <property type="project" value="UniProtKB-KW"/>
</dbReference>
<dbReference type="SUPFAM" id="SSF52833">
    <property type="entry name" value="Thioredoxin-like"/>
    <property type="match status" value="1"/>
</dbReference>
<dbReference type="InterPro" id="IPR050553">
    <property type="entry name" value="Thioredoxin_ResA/DsbE_sf"/>
</dbReference>
<evidence type="ECO:0000313" key="5">
    <source>
        <dbReference type="Proteomes" id="UP000543642"/>
    </source>
</evidence>
<evidence type="ECO:0000313" key="4">
    <source>
        <dbReference type="EMBL" id="MBB5266069.1"/>
    </source>
</evidence>
<dbReference type="Gene3D" id="3.40.30.10">
    <property type="entry name" value="Glutaredoxin"/>
    <property type="match status" value="1"/>
</dbReference>
<feature type="chain" id="PRO_5038469251" evidence="2">
    <location>
        <begin position="23"/>
        <end position="208"/>
    </location>
</feature>
<evidence type="ECO:0000259" key="3">
    <source>
        <dbReference type="PROSITE" id="PS51352"/>
    </source>
</evidence>
<dbReference type="InterPro" id="IPR000866">
    <property type="entry name" value="AhpC/TSA"/>
</dbReference>
<dbReference type="InterPro" id="IPR017937">
    <property type="entry name" value="Thioredoxin_CS"/>
</dbReference>
<dbReference type="PANTHER" id="PTHR42852">
    <property type="entry name" value="THIOL:DISULFIDE INTERCHANGE PROTEIN DSBE"/>
    <property type="match status" value="1"/>
</dbReference>
<feature type="compositionally biased region" description="Polar residues" evidence="1">
    <location>
        <begin position="32"/>
        <end position="52"/>
    </location>
</feature>
<dbReference type="GO" id="GO:0016491">
    <property type="term" value="F:oxidoreductase activity"/>
    <property type="evidence" value="ECO:0007669"/>
    <property type="project" value="InterPro"/>
</dbReference>
<accession>A0A7W8HCT2</accession>
<reference evidence="4 5" key="1">
    <citation type="submission" date="2020-08" db="EMBL/GenBank/DDBJ databases">
        <title>Genomic Encyclopedia of Type Strains, Phase IV (KMG-IV): sequencing the most valuable type-strain genomes for metagenomic binning, comparative biology and taxonomic classification.</title>
        <authorList>
            <person name="Goeker M."/>
        </authorList>
    </citation>
    <scope>NUCLEOTIDE SEQUENCE [LARGE SCALE GENOMIC DNA]</scope>
    <source>
        <strain evidence="4 5">DSM 106146</strain>
    </source>
</reference>
<feature type="signal peptide" evidence="2">
    <location>
        <begin position="1"/>
        <end position="22"/>
    </location>
</feature>
<dbReference type="EMBL" id="JACHFW010000018">
    <property type="protein sequence ID" value="MBB5266069.1"/>
    <property type="molecule type" value="Genomic_DNA"/>
</dbReference>
<proteinExistence type="predicted"/>
<evidence type="ECO:0000256" key="1">
    <source>
        <dbReference type="SAM" id="MobiDB-lite"/>
    </source>
</evidence>
<gene>
    <name evidence="4" type="ORF">HNP82_003223</name>
</gene>
<dbReference type="PROSITE" id="PS51352">
    <property type="entry name" value="THIOREDOXIN_2"/>
    <property type="match status" value="1"/>
</dbReference>
<keyword evidence="5" id="KW-1185">Reference proteome</keyword>
<dbReference type="Pfam" id="PF00578">
    <property type="entry name" value="AhpC-TSA"/>
    <property type="match status" value="1"/>
</dbReference>
<feature type="region of interest" description="Disordered" evidence="1">
    <location>
        <begin position="32"/>
        <end position="71"/>
    </location>
</feature>
<dbReference type="PROSITE" id="PS51257">
    <property type="entry name" value="PROKAR_LIPOPROTEIN"/>
    <property type="match status" value="1"/>
</dbReference>
<dbReference type="PROSITE" id="PS00194">
    <property type="entry name" value="THIOREDOXIN_1"/>
    <property type="match status" value="1"/>
</dbReference>
<dbReference type="InterPro" id="IPR036249">
    <property type="entry name" value="Thioredoxin-like_sf"/>
</dbReference>
<keyword evidence="4" id="KW-0413">Isomerase</keyword>
<sequence length="208" mass="22845">MKNKCLKYLFIFAVLTAFLLSACGNDRALSDTATQTSESTGDTSPSDNLSDSEASDSTSGVDSGGDTEESEEKVLATDFEVTLISGETVKLSDFQGKKVLLNFWATWCGPCVQEMPAFQRLYEEYPDDFVILAVNCGDSEADVRDFAEENDYTFNIAIDEDLAASSLYPTYSIPLTLIVDEEGYIVYGSYGASDADTMYEHYKEELGL</sequence>